<feature type="domain" description="Terpene synthase metal-binding" evidence="6">
    <location>
        <begin position="163"/>
        <end position="287"/>
    </location>
</feature>
<evidence type="ECO:0000259" key="6">
    <source>
        <dbReference type="Pfam" id="PF03936"/>
    </source>
</evidence>
<evidence type="ECO:0000256" key="1">
    <source>
        <dbReference type="ARBA" id="ARBA00011079"/>
    </source>
</evidence>
<dbReference type="PANTHER" id="PTHR11010:SF96">
    <property type="entry name" value="LYSOSOMAL PRO-X CARBOXYPEPTIDASE-LIKE ISOFORM X1"/>
    <property type="match status" value="1"/>
</dbReference>
<organism evidence="7 8">
    <name type="scientific">Hibiscus syriacus</name>
    <name type="common">Rose of Sharon</name>
    <dbReference type="NCBI Taxonomy" id="106335"/>
    <lineage>
        <taxon>Eukaryota</taxon>
        <taxon>Viridiplantae</taxon>
        <taxon>Streptophyta</taxon>
        <taxon>Embryophyta</taxon>
        <taxon>Tracheophyta</taxon>
        <taxon>Spermatophyta</taxon>
        <taxon>Magnoliopsida</taxon>
        <taxon>eudicotyledons</taxon>
        <taxon>Gunneridae</taxon>
        <taxon>Pentapetalae</taxon>
        <taxon>rosids</taxon>
        <taxon>malvids</taxon>
        <taxon>Malvales</taxon>
        <taxon>Malvaceae</taxon>
        <taxon>Malvoideae</taxon>
        <taxon>Hibiscus</taxon>
    </lineage>
</organism>
<evidence type="ECO:0000256" key="3">
    <source>
        <dbReference type="ARBA" id="ARBA00022729"/>
    </source>
</evidence>
<comment type="similarity">
    <text evidence="1">Belongs to the peptidase S28 family.</text>
</comment>
<dbReference type="InterPro" id="IPR029058">
    <property type="entry name" value="AB_hydrolase_fold"/>
</dbReference>
<evidence type="ECO:0000313" key="8">
    <source>
        <dbReference type="Proteomes" id="UP000436088"/>
    </source>
</evidence>
<dbReference type="GO" id="GO:0008239">
    <property type="term" value="F:dipeptidyl-peptidase activity"/>
    <property type="evidence" value="ECO:0007669"/>
    <property type="project" value="TreeGrafter"/>
</dbReference>
<reference evidence="7" key="1">
    <citation type="submission" date="2019-09" db="EMBL/GenBank/DDBJ databases">
        <title>Draft genome information of white flower Hibiscus syriacus.</title>
        <authorList>
            <person name="Kim Y.-M."/>
        </authorList>
    </citation>
    <scope>NUCLEOTIDE SEQUENCE [LARGE SCALE GENOMIC DNA]</scope>
    <source>
        <strain evidence="7">YM2019G1</strain>
    </source>
</reference>
<dbReference type="Pfam" id="PF05577">
    <property type="entry name" value="Peptidase_S28"/>
    <property type="match status" value="1"/>
</dbReference>
<dbReference type="InterPro" id="IPR008930">
    <property type="entry name" value="Terpenoid_cyclase/PrenylTrfase"/>
</dbReference>
<accession>A0A6A2XWM7</accession>
<name>A0A6A2XWM7_HIBSY</name>
<dbReference type="SUPFAM" id="SSF48239">
    <property type="entry name" value="Terpenoid cyclases/Protein prenyltransferases"/>
    <property type="match status" value="1"/>
</dbReference>
<keyword evidence="2" id="KW-0645">Protease</keyword>
<keyword evidence="4" id="KW-0378">Hydrolase</keyword>
<dbReference type="GO" id="GO:0070008">
    <property type="term" value="F:serine-type exopeptidase activity"/>
    <property type="evidence" value="ECO:0007669"/>
    <property type="project" value="InterPro"/>
</dbReference>
<evidence type="ECO:0000256" key="4">
    <source>
        <dbReference type="ARBA" id="ARBA00022801"/>
    </source>
</evidence>
<dbReference type="GO" id="GO:0006508">
    <property type="term" value="P:proteolysis"/>
    <property type="evidence" value="ECO:0007669"/>
    <property type="project" value="UniProtKB-KW"/>
</dbReference>
<dbReference type="Gene3D" id="1.10.600.10">
    <property type="entry name" value="Farnesyl Diphosphate Synthase"/>
    <property type="match status" value="2"/>
</dbReference>
<dbReference type="GO" id="GO:0000287">
    <property type="term" value="F:magnesium ion binding"/>
    <property type="evidence" value="ECO:0007669"/>
    <property type="project" value="InterPro"/>
</dbReference>
<dbReference type="InterPro" id="IPR036965">
    <property type="entry name" value="Terpene_synth_N_sf"/>
</dbReference>
<dbReference type="SUPFAM" id="SSF53474">
    <property type="entry name" value="alpha/beta-Hydrolases"/>
    <property type="match status" value="1"/>
</dbReference>
<protein>
    <recommendedName>
        <fullName evidence="6">Terpene synthase metal-binding domain-containing protein</fullName>
    </recommendedName>
</protein>
<comment type="caution">
    <text evidence="7">The sequence shown here is derived from an EMBL/GenBank/DDBJ whole genome shotgun (WGS) entry which is preliminary data.</text>
</comment>
<gene>
    <name evidence="7" type="ORF">F3Y22_tig00111754pilonHSYRG00014</name>
</gene>
<dbReference type="InterPro" id="IPR008949">
    <property type="entry name" value="Isoprenoid_synthase_dom_sf"/>
</dbReference>
<dbReference type="EMBL" id="VEPZ02001418">
    <property type="protein sequence ID" value="KAE8674430.1"/>
    <property type="molecule type" value="Genomic_DNA"/>
</dbReference>
<sequence length="287" mass="32392">MNFKHWGGANGSAPILVYLGAEVPLDSDLTVIGFLNDNAIRFNALLDYIEHRYYGKSIPFGSREEAFKNASTLGYFNSVQAIADYVEIIVHIKKKLNAFYSPVIVIGGSFGGRLDPTTTRLRDCALSTELDRQLKIAIWPIIVPTFGGNFSSLPSEMDMDARTQQEYQELKQQVRRMLVKHMDKPSQKVHIVDAVQRLGPKLNEIRKVGFQYGTTFAQARVNGETDETSVSSHYTEAKWLHEIHANMVEYLSVAYVSCCYPMLTLVSFVGMEDSITKETFIWAFNDP</sequence>
<dbReference type="SUPFAM" id="SSF48576">
    <property type="entry name" value="Terpenoid synthases"/>
    <property type="match status" value="1"/>
</dbReference>
<evidence type="ECO:0000313" key="7">
    <source>
        <dbReference type="EMBL" id="KAE8674430.1"/>
    </source>
</evidence>
<keyword evidence="5" id="KW-0325">Glycoprotein</keyword>
<dbReference type="Gene3D" id="3.40.50.1820">
    <property type="entry name" value="alpha/beta hydrolase"/>
    <property type="match status" value="1"/>
</dbReference>
<dbReference type="AlphaFoldDB" id="A0A6A2XWM7"/>
<dbReference type="Gene3D" id="1.50.10.130">
    <property type="entry name" value="Terpene synthase, N-terminal domain"/>
    <property type="match status" value="1"/>
</dbReference>
<dbReference type="PANTHER" id="PTHR11010">
    <property type="entry name" value="PROTEASE S28 PRO-X CARBOXYPEPTIDASE-RELATED"/>
    <property type="match status" value="1"/>
</dbReference>
<keyword evidence="3" id="KW-0732">Signal</keyword>
<dbReference type="InterPro" id="IPR008758">
    <property type="entry name" value="Peptidase_S28"/>
</dbReference>
<dbReference type="Proteomes" id="UP000436088">
    <property type="component" value="Unassembled WGS sequence"/>
</dbReference>
<dbReference type="Pfam" id="PF03936">
    <property type="entry name" value="Terpene_synth_C"/>
    <property type="match status" value="1"/>
</dbReference>
<dbReference type="InterPro" id="IPR005630">
    <property type="entry name" value="Terpene_synthase_metal-bd"/>
</dbReference>
<evidence type="ECO:0000256" key="5">
    <source>
        <dbReference type="ARBA" id="ARBA00023180"/>
    </source>
</evidence>
<keyword evidence="8" id="KW-1185">Reference proteome</keyword>
<dbReference type="GO" id="GO:0010333">
    <property type="term" value="F:terpene synthase activity"/>
    <property type="evidence" value="ECO:0007669"/>
    <property type="project" value="InterPro"/>
</dbReference>
<evidence type="ECO:0000256" key="2">
    <source>
        <dbReference type="ARBA" id="ARBA00022670"/>
    </source>
</evidence>
<proteinExistence type="inferred from homology"/>